<organism evidence="1 2">
    <name type="scientific">Sandarakinorhabdus fusca</name>
    <dbReference type="NCBI Taxonomy" id="1439888"/>
    <lineage>
        <taxon>Bacteria</taxon>
        <taxon>Pseudomonadati</taxon>
        <taxon>Pseudomonadota</taxon>
        <taxon>Alphaproteobacteria</taxon>
        <taxon>Sphingomonadales</taxon>
        <taxon>Sphingosinicellaceae</taxon>
        <taxon>Sandarakinorhabdus</taxon>
    </lineage>
</organism>
<gene>
    <name evidence="1" type="primary">zapA</name>
    <name evidence="1" type="ORF">F3168_03455</name>
</gene>
<dbReference type="Proteomes" id="UP000481327">
    <property type="component" value="Unassembled WGS sequence"/>
</dbReference>
<comment type="caution">
    <text evidence="1">The sequence shown here is derived from an EMBL/GenBank/DDBJ whole genome shotgun (WGS) entry which is preliminary data.</text>
</comment>
<keyword evidence="2" id="KW-1185">Reference proteome</keyword>
<dbReference type="SUPFAM" id="SSF102829">
    <property type="entry name" value="Cell division protein ZapA-like"/>
    <property type="match status" value="1"/>
</dbReference>
<dbReference type="EMBL" id="WIOL01000001">
    <property type="protein sequence ID" value="MQT16313.1"/>
    <property type="molecule type" value="Genomic_DNA"/>
</dbReference>
<protein>
    <submittedName>
        <fullName evidence="1">Cell division protein ZapA</fullName>
    </submittedName>
</protein>
<dbReference type="InterPro" id="IPR036192">
    <property type="entry name" value="Cell_div_ZapA-like_sf"/>
</dbReference>
<dbReference type="Pfam" id="PF05164">
    <property type="entry name" value="ZapA"/>
    <property type="match status" value="1"/>
</dbReference>
<keyword evidence="1" id="KW-0131">Cell cycle</keyword>
<accession>A0A7C9GNI9</accession>
<dbReference type="InterPro" id="IPR007838">
    <property type="entry name" value="Cell_div_ZapA-like"/>
</dbReference>
<evidence type="ECO:0000313" key="2">
    <source>
        <dbReference type="Proteomes" id="UP000481327"/>
    </source>
</evidence>
<keyword evidence="1" id="KW-0132">Cell division</keyword>
<proteinExistence type="predicted"/>
<sequence>MGQVNVQIGGRGYPLSCRDGDEPHLAALAADIAAKADRLTGQLGQMSESRLLLMTALMIADELHEARKGHFGTAPADPRLAALVARAEALADALQG</sequence>
<name>A0A7C9GNI9_9SPHN</name>
<dbReference type="AlphaFoldDB" id="A0A7C9GNI9"/>
<dbReference type="OrthoDB" id="9797575at2"/>
<dbReference type="GO" id="GO:0051301">
    <property type="term" value="P:cell division"/>
    <property type="evidence" value="ECO:0007669"/>
    <property type="project" value="UniProtKB-KW"/>
</dbReference>
<reference evidence="1 2" key="1">
    <citation type="submission" date="2019-09" db="EMBL/GenBank/DDBJ databases">
        <title>Polymorphobacter sp. isolated from a lake in China.</title>
        <authorList>
            <person name="Liu Z."/>
        </authorList>
    </citation>
    <scope>NUCLEOTIDE SEQUENCE [LARGE SCALE GENOMIC DNA]</scope>
    <source>
        <strain evidence="1 2">D40P</strain>
    </source>
</reference>
<dbReference type="RefSeq" id="WP_152576724.1">
    <property type="nucleotide sequence ID" value="NZ_JAATJI010000001.1"/>
</dbReference>
<evidence type="ECO:0000313" key="1">
    <source>
        <dbReference type="EMBL" id="MQT16313.1"/>
    </source>
</evidence>